<proteinExistence type="predicted"/>
<dbReference type="RefSeq" id="WP_187000325.1">
    <property type="nucleotide sequence ID" value="NZ_CP060414.2"/>
</dbReference>
<dbReference type="InterPro" id="IPR043168">
    <property type="entry name" value="DegV_C"/>
</dbReference>
<dbReference type="Gene3D" id="3.40.50.10170">
    <property type="match status" value="1"/>
</dbReference>
<evidence type="ECO:0000313" key="3">
    <source>
        <dbReference type="Proteomes" id="UP000516412"/>
    </source>
</evidence>
<gene>
    <name evidence="2" type="ORF">H7A79_2127</name>
</gene>
<dbReference type="Gene3D" id="3.30.1180.10">
    <property type="match status" value="1"/>
</dbReference>
<keyword evidence="3" id="KW-1185">Reference proteome</keyword>
<organism evidence="2 3">
    <name type="scientific">Neisseria musculi</name>
    <dbReference type="NCBI Taxonomy" id="1815583"/>
    <lineage>
        <taxon>Bacteria</taxon>
        <taxon>Pseudomonadati</taxon>
        <taxon>Pseudomonadota</taxon>
        <taxon>Betaproteobacteria</taxon>
        <taxon>Neisseriales</taxon>
        <taxon>Neisseriaceae</taxon>
        <taxon>Neisseria</taxon>
    </lineage>
</organism>
<dbReference type="Pfam" id="PF02645">
    <property type="entry name" value="DegV"/>
    <property type="match status" value="1"/>
</dbReference>
<dbReference type="EMBL" id="CP060414">
    <property type="protein sequence ID" value="QNT60380.1"/>
    <property type="molecule type" value="Genomic_DNA"/>
</dbReference>
<protein>
    <submittedName>
        <fullName evidence="2">EDD DegV family domain protein</fullName>
    </submittedName>
</protein>
<dbReference type="SUPFAM" id="SSF82549">
    <property type="entry name" value="DAK1/DegV-like"/>
    <property type="match status" value="1"/>
</dbReference>
<dbReference type="PROSITE" id="PS51482">
    <property type="entry name" value="DEGV"/>
    <property type="match status" value="1"/>
</dbReference>
<dbReference type="GO" id="GO:0008289">
    <property type="term" value="F:lipid binding"/>
    <property type="evidence" value="ECO:0007669"/>
    <property type="project" value="UniProtKB-KW"/>
</dbReference>
<dbReference type="InterPro" id="IPR050270">
    <property type="entry name" value="DegV_domain_contain"/>
</dbReference>
<dbReference type="PANTHER" id="PTHR33434">
    <property type="entry name" value="DEGV DOMAIN-CONTAINING PROTEIN DR_1986-RELATED"/>
    <property type="match status" value="1"/>
</dbReference>
<keyword evidence="1" id="KW-0446">Lipid-binding</keyword>
<dbReference type="AlphaFoldDB" id="A0A7H1MFG5"/>
<dbReference type="Proteomes" id="UP000516412">
    <property type="component" value="Chromosome"/>
</dbReference>
<dbReference type="InterPro" id="IPR003797">
    <property type="entry name" value="DegV"/>
</dbReference>
<accession>A0A7H1MFG5</accession>
<name>A0A7H1MFG5_9NEIS</name>
<dbReference type="KEGG" id="nmus:H7A79_2127"/>
<evidence type="ECO:0000313" key="2">
    <source>
        <dbReference type="EMBL" id="QNT60380.1"/>
    </source>
</evidence>
<dbReference type="NCBIfam" id="TIGR00762">
    <property type="entry name" value="DegV"/>
    <property type="match status" value="1"/>
</dbReference>
<dbReference type="PANTHER" id="PTHR33434:SF2">
    <property type="entry name" value="FATTY ACID-BINDING PROTEIN TM_1468"/>
    <property type="match status" value="1"/>
</dbReference>
<sequence length="295" mass="32408">MAGSYSLYRCAVLATSTSMLDSILDRNSPIHMLRLSVQMGGETYAEGLDLKAEEFYDWMRSHPEEKAVTSPPDIEALCQTFHYLKSQGYQEAIITTISGKLSETAAVIRKAVQTMEGKLKIHVVDTGTTCMPEGFFALEAVRLLQAGKTAAEVVAYLEKLKPRCEILFGVNSLTQLTKTGGLLRIGAAFNDWLGLKTVLRFNHKGASHLASVQDDEQLIERLIEAIIVMTVDKNPTHLVISGGYCGDYQLYQRFARKLHAKTGLHLEHGIPVSPVVGTYLGLNAVGVGIVERLPE</sequence>
<reference evidence="2" key="1">
    <citation type="submission" date="2024-06" db="EMBL/GenBank/DDBJ databases">
        <title>Complete Genome Sequence of mouse commensal type strain Neisseria musculi.</title>
        <authorList>
            <person name="Thapa E."/>
            <person name="Aluvathingal J."/>
            <person name="Nadendla S."/>
            <person name="Mehta A."/>
            <person name="Tettelin H."/>
            <person name="Weyand N.J."/>
        </authorList>
    </citation>
    <scope>NUCLEOTIDE SEQUENCE</scope>
    <source>
        <strain evidence="2">NW831</strain>
    </source>
</reference>
<evidence type="ECO:0000256" key="1">
    <source>
        <dbReference type="ARBA" id="ARBA00023121"/>
    </source>
</evidence>